<dbReference type="AlphaFoldDB" id="A0A7L9U0J6"/>
<gene>
    <name evidence="4" type="ORF">LPB04_16405</name>
</gene>
<feature type="region of interest" description="Disordered" evidence="1">
    <location>
        <begin position="287"/>
        <end position="310"/>
    </location>
</feature>
<feature type="transmembrane region" description="Helical" evidence="2">
    <location>
        <begin position="337"/>
        <end position="356"/>
    </location>
</feature>
<dbReference type="PANTHER" id="PTHR23308">
    <property type="entry name" value="NUCLEAR INHIBITOR OF PROTEIN PHOSPHATASE-1"/>
    <property type="match status" value="1"/>
</dbReference>
<sequence>MTALDAMAAAPRTGQAGRLMIMLVPVSHPDLEPIRIHENLFAIGRTEAPFDAYPPGLAADLSRRHARIFCEHGAVYFAELGSKNGSTVNGVPVRQAITTLKSGDLLGLGKTLVYRVEFDHASLQPPHTRLASLTLVPEDTATSLQPIVVTEFPFMISKADATFARYKDLEPAQVNYLSRRHAHIFLKGGALHVEDLGSTNGTFVNGTRLDEHAVALHDGDLIAFGGRHFVYRIVLAWEAVARDPTLTRIGAASAVPVADADRTTFVAAADSFLDIFCVDAAPSVPAAPDAPQAPGADPSVPHEDATAPPQGKAAAMLSGLHAALGGKGPLSMRRLRYWAAAALAVVVLLAWALLGLNRPVREVEGLLADGAYAQAAAAADAALAGDPENGRLRALGTEALLKANLPSWMASVKAGRFAQARQQLAGMRRHARHNPELAPLLDELDWITGLEAFVAQRGGAGAPVRDPGDGAGIERILKGWEEQDEAHQRAFETIAAHVPAFRDAYADALSDIRRLALARTQP</sequence>
<keyword evidence="2" id="KW-0812">Transmembrane</keyword>
<dbReference type="SMART" id="SM00240">
    <property type="entry name" value="FHA"/>
    <property type="match status" value="2"/>
</dbReference>
<keyword evidence="2" id="KW-1133">Transmembrane helix</keyword>
<reference evidence="4 5" key="1">
    <citation type="submission" date="2020-10" db="EMBL/GenBank/DDBJ databases">
        <title>Genome sequencing of Massilia sp. LPB0304.</title>
        <authorList>
            <person name="Kim J."/>
        </authorList>
    </citation>
    <scope>NUCLEOTIDE SEQUENCE [LARGE SCALE GENOMIC DNA]</scope>
    <source>
        <strain evidence="4 5">LPB0304</strain>
    </source>
</reference>
<dbReference type="KEGG" id="mlir:LPB04_16405"/>
<keyword evidence="5" id="KW-1185">Reference proteome</keyword>
<keyword evidence="2" id="KW-0472">Membrane</keyword>
<dbReference type="CDD" id="cd00060">
    <property type="entry name" value="FHA"/>
    <property type="match status" value="2"/>
</dbReference>
<dbReference type="PROSITE" id="PS50006">
    <property type="entry name" value="FHA_DOMAIN"/>
    <property type="match status" value="2"/>
</dbReference>
<dbReference type="Pfam" id="PF00498">
    <property type="entry name" value="FHA"/>
    <property type="match status" value="2"/>
</dbReference>
<evidence type="ECO:0000256" key="2">
    <source>
        <dbReference type="SAM" id="Phobius"/>
    </source>
</evidence>
<dbReference type="SUPFAM" id="SSF49879">
    <property type="entry name" value="SMAD/FHA domain"/>
    <property type="match status" value="2"/>
</dbReference>
<protein>
    <submittedName>
        <fullName evidence="4">FHA domain-containing protein</fullName>
    </submittedName>
</protein>
<name>A0A7L9U0J6_9BURK</name>
<evidence type="ECO:0000256" key="1">
    <source>
        <dbReference type="SAM" id="MobiDB-lite"/>
    </source>
</evidence>
<proteinExistence type="predicted"/>
<organism evidence="4 5">
    <name type="scientific">Massilia litorea</name>
    <dbReference type="NCBI Taxonomy" id="2769491"/>
    <lineage>
        <taxon>Bacteria</taxon>
        <taxon>Pseudomonadati</taxon>
        <taxon>Pseudomonadota</taxon>
        <taxon>Betaproteobacteria</taxon>
        <taxon>Burkholderiales</taxon>
        <taxon>Oxalobacteraceae</taxon>
        <taxon>Telluria group</taxon>
        <taxon>Massilia</taxon>
    </lineage>
</organism>
<feature type="domain" description="FHA" evidence="3">
    <location>
        <begin position="41"/>
        <end position="93"/>
    </location>
</feature>
<feature type="compositionally biased region" description="Low complexity" evidence="1">
    <location>
        <begin position="287"/>
        <end position="298"/>
    </location>
</feature>
<feature type="domain" description="FHA" evidence="3">
    <location>
        <begin position="154"/>
        <end position="209"/>
    </location>
</feature>
<dbReference type="Proteomes" id="UP000593875">
    <property type="component" value="Chromosome"/>
</dbReference>
<accession>A0A7L9U0J6</accession>
<dbReference type="InterPro" id="IPR050923">
    <property type="entry name" value="Cell_Proc_Reg/RNA_Proc"/>
</dbReference>
<evidence type="ECO:0000313" key="5">
    <source>
        <dbReference type="Proteomes" id="UP000593875"/>
    </source>
</evidence>
<dbReference type="InterPro" id="IPR000253">
    <property type="entry name" value="FHA_dom"/>
</dbReference>
<dbReference type="RefSeq" id="WP_193685577.1">
    <property type="nucleotide sequence ID" value="NZ_CP062941.1"/>
</dbReference>
<dbReference type="InterPro" id="IPR008984">
    <property type="entry name" value="SMAD_FHA_dom_sf"/>
</dbReference>
<dbReference type="EMBL" id="CP062941">
    <property type="protein sequence ID" value="QOL48534.1"/>
    <property type="molecule type" value="Genomic_DNA"/>
</dbReference>
<dbReference type="Gene3D" id="2.60.200.20">
    <property type="match status" value="2"/>
</dbReference>
<evidence type="ECO:0000259" key="3">
    <source>
        <dbReference type="PROSITE" id="PS50006"/>
    </source>
</evidence>
<evidence type="ECO:0000313" key="4">
    <source>
        <dbReference type="EMBL" id="QOL48534.1"/>
    </source>
</evidence>